<dbReference type="Proteomes" id="UP001061361">
    <property type="component" value="Chromosome"/>
</dbReference>
<evidence type="ECO:0000256" key="2">
    <source>
        <dbReference type="ARBA" id="ARBA00022692"/>
    </source>
</evidence>
<evidence type="ECO:0000256" key="5">
    <source>
        <dbReference type="SAM" id="Phobius"/>
    </source>
</evidence>
<evidence type="ECO:0000256" key="1">
    <source>
        <dbReference type="ARBA" id="ARBA00004141"/>
    </source>
</evidence>
<comment type="subcellular location">
    <subcellularLocation>
        <location evidence="1">Membrane</location>
        <topology evidence="1">Multi-pass membrane protein</topology>
    </subcellularLocation>
</comment>
<dbReference type="RefSeq" id="WP_264981820.1">
    <property type="nucleotide sequence ID" value="NZ_AP026708.1"/>
</dbReference>
<feature type="transmembrane region" description="Helical" evidence="5">
    <location>
        <begin position="264"/>
        <end position="281"/>
    </location>
</feature>
<dbReference type="Pfam" id="PF00146">
    <property type="entry name" value="NADHdh"/>
    <property type="match status" value="1"/>
</dbReference>
<keyword evidence="4 5" id="KW-0472">Membrane</keyword>
<accession>A0ABM8AU11</accession>
<gene>
    <name evidence="6" type="ORF">JCM14722_24700</name>
</gene>
<keyword evidence="3 5" id="KW-1133">Transmembrane helix</keyword>
<name>A0ABM8AU11_9BACT</name>
<keyword evidence="2 5" id="KW-0812">Transmembrane</keyword>
<organism evidence="6 7">
    <name type="scientific">Pseudodesulfovibrio portus</name>
    <dbReference type="NCBI Taxonomy" id="231439"/>
    <lineage>
        <taxon>Bacteria</taxon>
        <taxon>Pseudomonadati</taxon>
        <taxon>Thermodesulfobacteriota</taxon>
        <taxon>Desulfovibrionia</taxon>
        <taxon>Desulfovibrionales</taxon>
        <taxon>Desulfovibrionaceae</taxon>
    </lineage>
</organism>
<dbReference type="PANTHER" id="PTHR43359:SF1">
    <property type="entry name" value="FORMATE HYDROGENLYASE SUBUNIT 4-RELATED"/>
    <property type="match status" value="1"/>
</dbReference>
<evidence type="ECO:0000256" key="3">
    <source>
        <dbReference type="ARBA" id="ARBA00022989"/>
    </source>
</evidence>
<protein>
    <submittedName>
        <fullName evidence="6">Ech hydrogenase subunit EchB</fullName>
    </submittedName>
</protein>
<feature type="transmembrane region" description="Helical" evidence="5">
    <location>
        <begin position="87"/>
        <end position="107"/>
    </location>
</feature>
<feature type="transmembrane region" description="Helical" evidence="5">
    <location>
        <begin position="6"/>
        <end position="24"/>
    </location>
</feature>
<dbReference type="EMBL" id="AP026708">
    <property type="protein sequence ID" value="BDQ34928.1"/>
    <property type="molecule type" value="Genomic_DNA"/>
</dbReference>
<keyword evidence="7" id="KW-1185">Reference proteome</keyword>
<reference evidence="6" key="1">
    <citation type="submission" date="2022-08" db="EMBL/GenBank/DDBJ databases">
        <title>Genome Sequence of the sulphate-reducing bacterium, Pseudodesulfovibrio portus JCM14722.</title>
        <authorList>
            <person name="Kondo R."/>
            <person name="Kataoka T."/>
        </authorList>
    </citation>
    <scope>NUCLEOTIDE SEQUENCE</scope>
    <source>
        <strain evidence="6">JCM 14722</strain>
    </source>
</reference>
<feature type="transmembrane region" description="Helical" evidence="5">
    <location>
        <begin position="128"/>
        <end position="150"/>
    </location>
</feature>
<proteinExistence type="predicted"/>
<feature type="transmembrane region" description="Helical" evidence="5">
    <location>
        <begin position="61"/>
        <end position="81"/>
    </location>
</feature>
<evidence type="ECO:0000313" key="7">
    <source>
        <dbReference type="Proteomes" id="UP001061361"/>
    </source>
</evidence>
<dbReference type="InterPro" id="IPR001694">
    <property type="entry name" value="NADH_UbQ_OxRdtase_su1/FPO"/>
</dbReference>
<dbReference type="PANTHER" id="PTHR43359">
    <property type="entry name" value="FORMATE HYDROGENLYASE SUBUNIT 4"/>
    <property type="match status" value="1"/>
</dbReference>
<dbReference type="InterPro" id="IPR052561">
    <property type="entry name" value="ComplexI_Subunit1"/>
</dbReference>
<evidence type="ECO:0000313" key="6">
    <source>
        <dbReference type="EMBL" id="BDQ34928.1"/>
    </source>
</evidence>
<sequence length="282" mass="31530">MDTLILVIIGLVAGPILGGLIAGLDRRVTAWFQSRQGPPIMQAFYDVAKLLGKEKMVVNQWQILCAWVYLIAAATSVALFFAQGDLLLIFFVQAVGAVFLVMGAMAAKSPYSQVGAQRELMQILAYEPVLILVFVGFYLVTGSFSIEAVWSQEMPLLAKMPLLYLALGYALTIKLRKSPFDFSTSHHGHQELVKGVLTEYSGPYLALIEIAHWYETILVLGLCALFWHTNVAWMAVLLVATYMLEILVDNTMARMTWRWMLKRVWVLGMGMSVVNLIWLYAG</sequence>
<evidence type="ECO:0000256" key="4">
    <source>
        <dbReference type="ARBA" id="ARBA00023136"/>
    </source>
</evidence>